<proteinExistence type="predicted"/>
<dbReference type="EMBL" id="UINC01102207">
    <property type="protein sequence ID" value="SVC63645.1"/>
    <property type="molecule type" value="Genomic_DNA"/>
</dbReference>
<feature type="non-terminal residue" evidence="1">
    <location>
        <position position="1"/>
    </location>
</feature>
<sequence length="364" mass="35768">ATLDISGDTDIDGTTNLDAVDIDAAVDIDGTISVGNTLTVGVDGTGYDVKLFGATSGAYALWDEDVDDLILGGAAGLIVPDGKLTLGSTPVASTAAEINLIDGGTSRGTIAVADGDGILINDGGTMRMTTVQTVSTYMAAESVGGGNMVTVGALNSGSITSGFGNIDNGTSNITSGGIWSVDVDATGTGAGLAGASGTLNLGASNDLNIYHDSANSFIVHNNTGDLVVETTAGGIILDPQDATLEIKYTGTLGATFSGTGLNIASGDAYYIDDTSVLNATTLGTNVVTSSLTTVGALGSGSIAAGFGAIDNGSSAITTTGTVTYGTLNDGTTSLTATVAELNAAADIDTRVENVTSTNSITAAE</sequence>
<reference evidence="1" key="1">
    <citation type="submission" date="2018-05" db="EMBL/GenBank/DDBJ databases">
        <authorList>
            <person name="Lanie J.A."/>
            <person name="Ng W.-L."/>
            <person name="Kazmierczak K.M."/>
            <person name="Andrzejewski T.M."/>
            <person name="Davidsen T.M."/>
            <person name="Wayne K.J."/>
            <person name="Tettelin H."/>
            <person name="Glass J.I."/>
            <person name="Rusch D."/>
            <person name="Podicherti R."/>
            <person name="Tsui H.-C.T."/>
            <person name="Winkler M.E."/>
        </authorList>
    </citation>
    <scope>NUCLEOTIDE SEQUENCE</scope>
</reference>
<evidence type="ECO:0000313" key="1">
    <source>
        <dbReference type="EMBL" id="SVC63645.1"/>
    </source>
</evidence>
<name>A0A382NTH7_9ZZZZ</name>
<organism evidence="1">
    <name type="scientific">marine metagenome</name>
    <dbReference type="NCBI Taxonomy" id="408172"/>
    <lineage>
        <taxon>unclassified sequences</taxon>
        <taxon>metagenomes</taxon>
        <taxon>ecological metagenomes</taxon>
    </lineage>
</organism>
<gene>
    <name evidence="1" type="ORF">METZ01_LOCUS316499</name>
</gene>
<dbReference type="AlphaFoldDB" id="A0A382NTH7"/>
<accession>A0A382NTH7</accession>
<protein>
    <submittedName>
        <fullName evidence="1">Uncharacterized protein</fullName>
    </submittedName>
</protein>
<feature type="non-terminal residue" evidence="1">
    <location>
        <position position="364"/>
    </location>
</feature>